<dbReference type="PIRSF" id="PIRSF000517">
    <property type="entry name" value="Tyr_transaminase"/>
    <property type="match status" value="1"/>
</dbReference>
<feature type="modified residue" description="N6-(pyridoxal phosphate)lysine" evidence="7">
    <location>
        <position position="183"/>
    </location>
</feature>
<evidence type="ECO:0000259" key="9">
    <source>
        <dbReference type="Pfam" id="PF00155"/>
    </source>
</evidence>
<dbReference type="PANTHER" id="PTHR45744:SF2">
    <property type="entry name" value="TYROSINE AMINOTRANSFERASE"/>
    <property type="match status" value="1"/>
</dbReference>
<feature type="domain" description="Aminotransferase class I/classII large" evidence="9">
    <location>
        <begin position="4"/>
        <end position="332"/>
    </location>
</feature>
<dbReference type="GO" id="GO:0006572">
    <property type="term" value="P:L-tyrosine catabolic process"/>
    <property type="evidence" value="ECO:0007669"/>
    <property type="project" value="TreeGrafter"/>
</dbReference>
<protein>
    <recommendedName>
        <fullName evidence="9">Aminotransferase class I/classII large domain-containing protein</fullName>
    </recommendedName>
</protein>
<evidence type="ECO:0000256" key="8">
    <source>
        <dbReference type="SAM" id="MobiDB-lite"/>
    </source>
</evidence>
<keyword evidence="3" id="KW-0032">Aminotransferase</keyword>
<dbReference type="SUPFAM" id="SSF53383">
    <property type="entry name" value="PLP-dependent transferases"/>
    <property type="match status" value="1"/>
</dbReference>
<name>A0A7S0BKR5_9RHOD</name>
<dbReference type="GO" id="GO:0030170">
    <property type="term" value="F:pyridoxal phosphate binding"/>
    <property type="evidence" value="ECO:0007669"/>
    <property type="project" value="InterPro"/>
</dbReference>
<evidence type="ECO:0000256" key="1">
    <source>
        <dbReference type="ARBA" id="ARBA00001933"/>
    </source>
</evidence>
<organism evidence="10">
    <name type="scientific">Rhodosorus marinus</name>
    <dbReference type="NCBI Taxonomy" id="101924"/>
    <lineage>
        <taxon>Eukaryota</taxon>
        <taxon>Rhodophyta</taxon>
        <taxon>Stylonematophyceae</taxon>
        <taxon>Stylonematales</taxon>
        <taxon>Stylonemataceae</taxon>
        <taxon>Rhodosorus</taxon>
    </lineage>
</organism>
<dbReference type="NCBIfam" id="TIGR01265">
    <property type="entry name" value="tyr_nico_aTase"/>
    <property type="match status" value="1"/>
</dbReference>
<comment type="cofactor">
    <cofactor evidence="1 6 7">
        <name>pyridoxal 5'-phosphate</name>
        <dbReference type="ChEBI" id="CHEBI:597326"/>
    </cofactor>
</comment>
<dbReference type="InterPro" id="IPR015421">
    <property type="entry name" value="PyrdxlP-dep_Trfase_major"/>
</dbReference>
<evidence type="ECO:0000313" key="10">
    <source>
        <dbReference type="EMBL" id="CAD8396696.1"/>
    </source>
</evidence>
<comment type="similarity">
    <text evidence="2 6">Belongs to the class-I pyridoxal-phosphate-dependent aminotransferase family.</text>
</comment>
<gene>
    <name evidence="10" type="ORF">RMAR0315_LOCUS6683</name>
</gene>
<dbReference type="GO" id="GO:0004838">
    <property type="term" value="F:L-tyrosine-2-oxoglutarate transaminase activity"/>
    <property type="evidence" value="ECO:0007669"/>
    <property type="project" value="TreeGrafter"/>
</dbReference>
<feature type="region of interest" description="Disordered" evidence="8">
    <location>
        <begin position="341"/>
        <end position="365"/>
    </location>
</feature>
<dbReference type="PROSITE" id="PS00105">
    <property type="entry name" value="AA_TRANSFER_CLASS_1"/>
    <property type="match status" value="1"/>
</dbReference>
<evidence type="ECO:0000256" key="5">
    <source>
        <dbReference type="ARBA" id="ARBA00022898"/>
    </source>
</evidence>
<dbReference type="InterPro" id="IPR004839">
    <property type="entry name" value="Aminotransferase_I/II_large"/>
</dbReference>
<keyword evidence="5 6" id="KW-0663">Pyridoxal phosphate</keyword>
<dbReference type="InterPro" id="IPR015422">
    <property type="entry name" value="PyrdxlP-dep_Trfase_small"/>
</dbReference>
<dbReference type="Gene3D" id="3.40.640.10">
    <property type="entry name" value="Type I PLP-dependent aspartate aminotransferase-like (Major domain)"/>
    <property type="match status" value="1"/>
</dbReference>
<dbReference type="AlphaFoldDB" id="A0A7S0BKR5"/>
<accession>A0A7S0BKR5</accession>
<dbReference type="Gene3D" id="3.90.1150.10">
    <property type="entry name" value="Aspartate Aminotransferase, domain 1"/>
    <property type="match status" value="1"/>
</dbReference>
<sequence length="365" mass="40040">MSGIANGYAPSTGLKTAREAVAKFYTDPKKGVHVEPEDVILTSGCSHALQMTVTALVDPSGNQNILLPRPGFPLYNTIAEHVGVEIREYPLDPDRDWEVDLDALDQLMDSRTAAIVINNPSNPCGSVYSERHLEEIALKCRKRQVPIIADEIYNGFCFTGLDSPLMGSLSIKTPVISVGGISKKYLVPGWRLGWLVIHDADNALKKVRMALERLATLIVGPNSIVQTALPKILANVDEPWFQGILSTLEDNANFVYERLKLIPGIKAARPQGSMFMMVNVRGVSPDDLTFARDLFDRQRIIVLPGTVFGVPGFVRITFSAPKHVLMEACDRLQEYCEGSTSAQTHDAEMNDSECSSLSSPLTESP</sequence>
<evidence type="ECO:0000256" key="2">
    <source>
        <dbReference type="ARBA" id="ARBA00007441"/>
    </source>
</evidence>
<proteinExistence type="inferred from homology"/>
<dbReference type="InterPro" id="IPR015424">
    <property type="entry name" value="PyrdxlP-dep_Trfase"/>
</dbReference>
<dbReference type="EMBL" id="HBEK01012138">
    <property type="protein sequence ID" value="CAD8396696.1"/>
    <property type="molecule type" value="Transcribed_RNA"/>
</dbReference>
<reference evidence="10" key="1">
    <citation type="submission" date="2021-01" db="EMBL/GenBank/DDBJ databases">
        <authorList>
            <person name="Corre E."/>
            <person name="Pelletier E."/>
            <person name="Niang G."/>
            <person name="Scheremetjew M."/>
            <person name="Finn R."/>
            <person name="Kale V."/>
            <person name="Holt S."/>
            <person name="Cochrane G."/>
            <person name="Meng A."/>
            <person name="Brown T."/>
            <person name="Cohen L."/>
        </authorList>
    </citation>
    <scope>NUCLEOTIDE SEQUENCE</scope>
    <source>
        <strain evidence="10">UTEX LB 2760</strain>
    </source>
</reference>
<evidence type="ECO:0000256" key="4">
    <source>
        <dbReference type="ARBA" id="ARBA00022679"/>
    </source>
</evidence>
<feature type="compositionally biased region" description="Polar residues" evidence="8">
    <location>
        <begin position="352"/>
        <end position="365"/>
    </location>
</feature>
<evidence type="ECO:0000256" key="7">
    <source>
        <dbReference type="PIRSR" id="PIRSR000517-1"/>
    </source>
</evidence>
<dbReference type="InterPro" id="IPR005958">
    <property type="entry name" value="TyrNic_aminoTrfase"/>
</dbReference>
<dbReference type="CDD" id="cd00609">
    <property type="entry name" value="AAT_like"/>
    <property type="match status" value="1"/>
</dbReference>
<evidence type="ECO:0000256" key="3">
    <source>
        <dbReference type="ARBA" id="ARBA00022576"/>
    </source>
</evidence>
<dbReference type="InterPro" id="IPR004838">
    <property type="entry name" value="NHTrfase_class1_PyrdxlP-BS"/>
</dbReference>
<evidence type="ECO:0000256" key="6">
    <source>
        <dbReference type="PIRNR" id="PIRNR000517"/>
    </source>
</evidence>
<dbReference type="Pfam" id="PF00155">
    <property type="entry name" value="Aminotran_1_2"/>
    <property type="match status" value="1"/>
</dbReference>
<dbReference type="PANTHER" id="PTHR45744">
    <property type="entry name" value="TYROSINE AMINOTRANSFERASE"/>
    <property type="match status" value="1"/>
</dbReference>
<keyword evidence="4" id="KW-0808">Transferase</keyword>